<accession>A0ABD0JEV5</accession>
<evidence type="ECO:0000313" key="2">
    <source>
        <dbReference type="EMBL" id="KAK7473389.1"/>
    </source>
</evidence>
<dbReference type="PANTHER" id="PTHR33361:SF2">
    <property type="entry name" value="DUF885 DOMAIN-CONTAINING PROTEIN"/>
    <property type="match status" value="1"/>
</dbReference>
<dbReference type="Pfam" id="PF05960">
    <property type="entry name" value="DUF885"/>
    <property type="match status" value="1"/>
</dbReference>
<dbReference type="PANTHER" id="PTHR33361">
    <property type="entry name" value="GLR0591 PROTEIN"/>
    <property type="match status" value="1"/>
</dbReference>
<gene>
    <name evidence="2" type="ORF">BaRGS_00035362</name>
</gene>
<name>A0ABD0JEV5_9CAEN</name>
<dbReference type="InterPro" id="IPR010281">
    <property type="entry name" value="DUF885"/>
</dbReference>
<feature type="region of interest" description="Disordered" evidence="1">
    <location>
        <begin position="573"/>
        <end position="611"/>
    </location>
</feature>
<dbReference type="EMBL" id="JACVVK020000472">
    <property type="protein sequence ID" value="KAK7473389.1"/>
    <property type="molecule type" value="Genomic_DNA"/>
</dbReference>
<dbReference type="Proteomes" id="UP001519460">
    <property type="component" value="Unassembled WGS sequence"/>
</dbReference>
<dbReference type="AlphaFoldDB" id="A0ABD0JEV5"/>
<organism evidence="2 3">
    <name type="scientific">Batillaria attramentaria</name>
    <dbReference type="NCBI Taxonomy" id="370345"/>
    <lineage>
        <taxon>Eukaryota</taxon>
        <taxon>Metazoa</taxon>
        <taxon>Spiralia</taxon>
        <taxon>Lophotrochozoa</taxon>
        <taxon>Mollusca</taxon>
        <taxon>Gastropoda</taxon>
        <taxon>Caenogastropoda</taxon>
        <taxon>Sorbeoconcha</taxon>
        <taxon>Cerithioidea</taxon>
        <taxon>Batillariidae</taxon>
        <taxon>Batillaria</taxon>
    </lineage>
</organism>
<sequence length="611" mass="70769">MTESADTQAEALCAEVWAWRLAESPELATYCGIHDTDDQLDDISEEAYIKRENAVQAFLKKAEAIDVSECTSYKQSLLLLKDQLQEYLKGAAFKSYYFPISFLEGVHIELIQGIHFMKFDTVENFETYVARLTRLPKRIEQVQQMLEKGIEAEMVMHRYSVEEVPNQLDKLISVPIEEHPFMKPFMAEDKKVSDEDLQRIKTQAMDVVTSLIVPAFQKLKVFIEDVYFRSLRPSECAASLPHGLSMYQQCLNFHLSCEMSPKEVHELGLREVDRIYQCMKDLARKEGFDHIFDFVKHVKRKDEGMFKTPDEVLDYVKDLCHNKIHPKVQEMFQNMPGSELKVLPTPPEMFSSPAGFYYAGTPDGSRPGLYYINNNKLELVRRFMLTALSLHEGEPGHHLQSEYSLREKGLPDFRRYTEDSKYYLAPHKFSFNTAYIEGWGLYCEALGEEMGVYEDSESLLGRYTFEIFRAARLVVDTGIHAFGWSQYKAVEFIKDHTQMDHEAIVNEVNRFITWPGQACAYKIGELKLWELRHKAEKELGENFKLAEFHERILKCGPVPLRFLESIVEEYIKENRGPEPPQEDSTVDGPTEKTELPENDAVTECEDASYWK</sequence>
<evidence type="ECO:0000256" key="1">
    <source>
        <dbReference type="SAM" id="MobiDB-lite"/>
    </source>
</evidence>
<reference evidence="2 3" key="1">
    <citation type="journal article" date="2023" name="Sci. Data">
        <title>Genome assembly of the Korean intertidal mud-creeper Batillaria attramentaria.</title>
        <authorList>
            <person name="Patra A.K."/>
            <person name="Ho P.T."/>
            <person name="Jun S."/>
            <person name="Lee S.J."/>
            <person name="Kim Y."/>
            <person name="Won Y.J."/>
        </authorList>
    </citation>
    <scope>NUCLEOTIDE SEQUENCE [LARGE SCALE GENOMIC DNA]</scope>
    <source>
        <strain evidence="2">Wonlab-2016</strain>
    </source>
</reference>
<feature type="compositionally biased region" description="Acidic residues" evidence="1">
    <location>
        <begin position="596"/>
        <end position="611"/>
    </location>
</feature>
<comment type="caution">
    <text evidence="2">The sequence shown here is derived from an EMBL/GenBank/DDBJ whole genome shotgun (WGS) entry which is preliminary data.</text>
</comment>
<keyword evidence="3" id="KW-1185">Reference proteome</keyword>
<evidence type="ECO:0000313" key="3">
    <source>
        <dbReference type="Proteomes" id="UP001519460"/>
    </source>
</evidence>
<proteinExistence type="predicted"/>
<protein>
    <recommendedName>
        <fullName evidence="4">DUF885 domain-containing protein</fullName>
    </recommendedName>
</protein>
<evidence type="ECO:0008006" key="4">
    <source>
        <dbReference type="Google" id="ProtNLM"/>
    </source>
</evidence>